<sequence length="359" mass="38572">MALSIAIVGAGGAVGSALLMHLLKSSTLQAGDEVVLLGRGTPESSGRLFAIRMDLLDAFDESAIRISVCESIGDLKADVVIIAAGYTISPSRRTRRDLAASNQPLFQSLAAKLSRTVPNALFLIVSNPVELAVGIFAAHMEPQRVIGIGAQQDSLRFARAIASQIGVHRSKVRASVLGEHGQAMVPLWSSVHLTLDEPETASRLAALIERFENSDTRSEVNRTRDTLESLLADHQLAAAYEVMEHVSPSTRIMLEPFITHSQIHSTPNATANATLEILGAALMADGRRVHGQVQLHGQFQGIKGVCGVPLEVRLTGWQVSSQLRLTASEIADLHAAAEAIEVAIQESRKTECELLTHKR</sequence>
<dbReference type="InterPro" id="IPR036291">
    <property type="entry name" value="NAD(P)-bd_dom_sf"/>
</dbReference>
<dbReference type="Gene3D" id="3.90.110.10">
    <property type="entry name" value="Lactate dehydrogenase/glycoside hydrolase, family 4, C-terminal"/>
    <property type="match status" value="1"/>
</dbReference>
<reference evidence="9" key="1">
    <citation type="submission" date="2011-01" db="EMBL/GenBank/DDBJ databases">
        <title>Complete sequence of chromosome of Acidobacterium sp. MP5ACTX9.</title>
        <authorList>
            <consortium name="US DOE Joint Genome Institute"/>
            <person name="Lucas S."/>
            <person name="Copeland A."/>
            <person name="Lapidus A."/>
            <person name="Cheng J.-F."/>
            <person name="Goodwin L."/>
            <person name="Pitluck S."/>
            <person name="Teshima H."/>
            <person name="Detter J.C."/>
            <person name="Han C."/>
            <person name="Tapia R."/>
            <person name="Land M."/>
            <person name="Hauser L."/>
            <person name="Kyrpides N."/>
            <person name="Ivanova N."/>
            <person name="Ovchinnikova G."/>
            <person name="Pagani I."/>
            <person name="Rawat S.R."/>
            <person name="Mannisto M."/>
            <person name="Haggblom M.M."/>
            <person name="Woyke T."/>
        </authorList>
    </citation>
    <scope>NUCLEOTIDE SEQUENCE [LARGE SCALE GENOMIC DNA]</scope>
    <source>
        <strain evidence="9">MP5ACTX9</strain>
    </source>
</reference>
<feature type="domain" description="Lactate/malate dehydrogenase C-terminal" evidence="7">
    <location>
        <begin position="153"/>
        <end position="194"/>
    </location>
</feature>
<dbReference type="InterPro" id="IPR001557">
    <property type="entry name" value="L-lactate/malate_DH"/>
</dbReference>
<evidence type="ECO:0000313" key="8">
    <source>
        <dbReference type="EMBL" id="ADW70135.1"/>
    </source>
</evidence>
<organism evidence="9">
    <name type="scientific">Granulicella tundricola (strain ATCC BAA-1859 / DSM 23138 / MP5ACTX9)</name>
    <dbReference type="NCBI Taxonomy" id="1198114"/>
    <lineage>
        <taxon>Bacteria</taxon>
        <taxon>Pseudomonadati</taxon>
        <taxon>Acidobacteriota</taxon>
        <taxon>Terriglobia</taxon>
        <taxon>Terriglobales</taxon>
        <taxon>Acidobacteriaceae</taxon>
        <taxon>Granulicella</taxon>
    </lineage>
</organism>
<dbReference type="InterPro" id="IPR015955">
    <property type="entry name" value="Lactate_DH/Glyco_Ohase_4_C"/>
</dbReference>
<dbReference type="Proteomes" id="UP000000343">
    <property type="component" value="Chromosome"/>
</dbReference>
<dbReference type="InterPro" id="IPR022383">
    <property type="entry name" value="Lactate/malate_DH_C"/>
</dbReference>
<feature type="binding site" evidence="4">
    <location>
        <position position="102"/>
    </location>
    <ligand>
        <name>NAD(+)</name>
        <dbReference type="ChEBI" id="CHEBI:57540"/>
    </ligand>
</feature>
<dbReference type="PaxDb" id="1198114-AciX9_3119"/>
<dbReference type="Pfam" id="PF00056">
    <property type="entry name" value="Ldh_1_N"/>
    <property type="match status" value="1"/>
</dbReference>
<comment type="similarity">
    <text evidence="5">Belongs to the LDH/MDH superfamily.</text>
</comment>
<protein>
    <submittedName>
        <fullName evidence="8">Lactate/malate dehydrogenase</fullName>
    </submittedName>
</protein>
<gene>
    <name evidence="8" type="ordered locus">AciX9_3119</name>
</gene>
<dbReference type="PRINTS" id="PR00086">
    <property type="entry name" value="LLDHDRGNASE"/>
</dbReference>
<evidence type="ECO:0000256" key="2">
    <source>
        <dbReference type="ARBA" id="ARBA00023027"/>
    </source>
</evidence>
<name>E8X0V1_GRATM</name>
<dbReference type="PIRSF" id="PIRSF000102">
    <property type="entry name" value="Lac_mal_DH"/>
    <property type="match status" value="1"/>
</dbReference>
<feature type="binding site" evidence="4">
    <location>
        <begin position="9"/>
        <end position="15"/>
    </location>
    <ligand>
        <name>NAD(+)</name>
        <dbReference type="ChEBI" id="CHEBI:57540"/>
    </ligand>
</feature>
<evidence type="ECO:0000256" key="3">
    <source>
        <dbReference type="PIRSR" id="PIRSR000102-1"/>
    </source>
</evidence>
<evidence type="ECO:0000256" key="1">
    <source>
        <dbReference type="ARBA" id="ARBA00023002"/>
    </source>
</evidence>
<dbReference type="InterPro" id="IPR001236">
    <property type="entry name" value="Lactate/malate_DH_N"/>
</dbReference>
<dbReference type="Pfam" id="PF02866">
    <property type="entry name" value="Ldh_1_C"/>
    <property type="match status" value="1"/>
</dbReference>
<dbReference type="GO" id="GO:0006089">
    <property type="term" value="P:lactate metabolic process"/>
    <property type="evidence" value="ECO:0007669"/>
    <property type="project" value="TreeGrafter"/>
</dbReference>
<feature type="active site" description="Proton acceptor" evidence="3">
    <location>
        <position position="180"/>
    </location>
</feature>
<dbReference type="STRING" id="1198114.AciX9_3119"/>
<dbReference type="GO" id="GO:0004459">
    <property type="term" value="F:L-lactate dehydrogenase (NAD+) activity"/>
    <property type="evidence" value="ECO:0007669"/>
    <property type="project" value="TreeGrafter"/>
</dbReference>
<dbReference type="Gene3D" id="3.40.50.720">
    <property type="entry name" value="NAD(P)-binding Rossmann-like Domain"/>
    <property type="match status" value="1"/>
</dbReference>
<keyword evidence="9" id="KW-1185">Reference proteome</keyword>
<evidence type="ECO:0000259" key="7">
    <source>
        <dbReference type="Pfam" id="PF02866"/>
    </source>
</evidence>
<dbReference type="OrthoDB" id="9802969at2"/>
<evidence type="ECO:0000313" key="9">
    <source>
        <dbReference type="Proteomes" id="UP000000343"/>
    </source>
</evidence>
<dbReference type="PANTHER" id="PTHR43128:SF16">
    <property type="entry name" value="L-LACTATE DEHYDROGENASE"/>
    <property type="match status" value="1"/>
</dbReference>
<dbReference type="PANTHER" id="PTHR43128">
    <property type="entry name" value="L-2-HYDROXYCARBOXYLATE DEHYDROGENASE (NAD(P)(+))"/>
    <property type="match status" value="1"/>
</dbReference>
<dbReference type="HOGENOM" id="CLU_045811_0_0_0"/>
<feature type="binding site" evidence="4">
    <location>
        <begin position="125"/>
        <end position="127"/>
    </location>
    <ligand>
        <name>NAD(+)</name>
        <dbReference type="ChEBI" id="CHEBI:57540"/>
    </ligand>
</feature>
<keyword evidence="2 4" id="KW-0520">NAD</keyword>
<evidence type="ECO:0000256" key="5">
    <source>
        <dbReference type="RuleBase" id="RU003369"/>
    </source>
</evidence>
<proteinExistence type="inferred from homology"/>
<evidence type="ECO:0000256" key="4">
    <source>
        <dbReference type="PIRSR" id="PIRSR000102-3"/>
    </source>
</evidence>
<dbReference type="SUPFAM" id="SSF56327">
    <property type="entry name" value="LDH C-terminal domain-like"/>
    <property type="match status" value="1"/>
</dbReference>
<dbReference type="AlphaFoldDB" id="E8X0V1"/>
<dbReference type="EMBL" id="CP002480">
    <property type="protein sequence ID" value="ADW70135.1"/>
    <property type="molecule type" value="Genomic_DNA"/>
</dbReference>
<dbReference type="eggNOG" id="COG0039">
    <property type="taxonomic scope" value="Bacteria"/>
</dbReference>
<evidence type="ECO:0000259" key="6">
    <source>
        <dbReference type="Pfam" id="PF00056"/>
    </source>
</evidence>
<keyword evidence="1 5" id="KW-0560">Oxidoreductase</keyword>
<dbReference type="SUPFAM" id="SSF51735">
    <property type="entry name" value="NAD(P)-binding Rossmann-fold domains"/>
    <property type="match status" value="1"/>
</dbReference>
<dbReference type="KEGG" id="acm:AciX9_3119"/>
<feature type="domain" description="Lactate/malate dehydrogenase N-terminal" evidence="6">
    <location>
        <begin position="5"/>
        <end position="147"/>
    </location>
</feature>
<dbReference type="RefSeq" id="WP_013581449.1">
    <property type="nucleotide sequence ID" value="NC_015064.1"/>
</dbReference>
<accession>E8X0V1</accession>